<accession>A0AAV4TT17</accession>
<dbReference type="Proteomes" id="UP001054945">
    <property type="component" value="Unassembled WGS sequence"/>
</dbReference>
<organism evidence="1 2">
    <name type="scientific">Caerostris extrusa</name>
    <name type="common">Bark spider</name>
    <name type="synonym">Caerostris bankana</name>
    <dbReference type="NCBI Taxonomy" id="172846"/>
    <lineage>
        <taxon>Eukaryota</taxon>
        <taxon>Metazoa</taxon>
        <taxon>Ecdysozoa</taxon>
        <taxon>Arthropoda</taxon>
        <taxon>Chelicerata</taxon>
        <taxon>Arachnida</taxon>
        <taxon>Araneae</taxon>
        <taxon>Araneomorphae</taxon>
        <taxon>Entelegynae</taxon>
        <taxon>Araneoidea</taxon>
        <taxon>Araneidae</taxon>
        <taxon>Caerostris</taxon>
    </lineage>
</organism>
<evidence type="ECO:0000313" key="2">
    <source>
        <dbReference type="Proteomes" id="UP001054945"/>
    </source>
</evidence>
<name>A0AAV4TT17_CAEEX</name>
<keyword evidence="2" id="KW-1185">Reference proteome</keyword>
<evidence type="ECO:0008006" key="3">
    <source>
        <dbReference type="Google" id="ProtNLM"/>
    </source>
</evidence>
<proteinExistence type="predicted"/>
<reference evidence="1 2" key="1">
    <citation type="submission" date="2021-06" db="EMBL/GenBank/DDBJ databases">
        <title>Caerostris extrusa draft genome.</title>
        <authorList>
            <person name="Kono N."/>
            <person name="Arakawa K."/>
        </authorList>
    </citation>
    <scope>NUCLEOTIDE SEQUENCE [LARGE SCALE GENOMIC DNA]</scope>
</reference>
<sequence length="99" mass="11942">MAKKKQHVFPLYRNVIYIFYHRCLAKEHIKRRDLNPGLFIRILFPAFEFYESINPERLRFLSGISDKTDYLFRERKDPNKRENLEINELCFSEAGALCV</sequence>
<dbReference type="EMBL" id="BPLR01011820">
    <property type="protein sequence ID" value="GIY49320.1"/>
    <property type="molecule type" value="Genomic_DNA"/>
</dbReference>
<dbReference type="AlphaFoldDB" id="A0AAV4TT17"/>
<comment type="caution">
    <text evidence="1">The sequence shown here is derived from an EMBL/GenBank/DDBJ whole genome shotgun (WGS) entry which is preliminary data.</text>
</comment>
<protein>
    <recommendedName>
        <fullName evidence="3">Maturase K</fullName>
    </recommendedName>
</protein>
<gene>
    <name evidence="1" type="ORF">CEXT_654461</name>
</gene>
<evidence type="ECO:0000313" key="1">
    <source>
        <dbReference type="EMBL" id="GIY49320.1"/>
    </source>
</evidence>